<dbReference type="InterPro" id="IPR044742">
    <property type="entry name" value="DEAD/DEAH_RhlB"/>
</dbReference>
<evidence type="ECO:0000313" key="11">
    <source>
        <dbReference type="Proteomes" id="UP000072874"/>
    </source>
</evidence>
<feature type="domain" description="Helicase C-terminal" evidence="8">
    <location>
        <begin position="475"/>
        <end position="640"/>
    </location>
</feature>
<dbReference type="PROSITE" id="PS51192">
    <property type="entry name" value="HELICASE_ATP_BIND_1"/>
    <property type="match status" value="1"/>
</dbReference>
<dbReference type="VEuPathDB" id="PlasmoDB:PY17X_1220100"/>
<name>A0A077Y8A1_PLAYE</name>
<dbReference type="Pfam" id="PF00270">
    <property type="entry name" value="DEAD"/>
    <property type="match status" value="1"/>
</dbReference>
<organism evidence="9 12">
    <name type="scientific">Plasmodium yoelii</name>
    <dbReference type="NCBI Taxonomy" id="5861"/>
    <lineage>
        <taxon>Eukaryota</taxon>
        <taxon>Sar</taxon>
        <taxon>Alveolata</taxon>
        <taxon>Apicomplexa</taxon>
        <taxon>Aconoidasida</taxon>
        <taxon>Haemosporida</taxon>
        <taxon>Plasmodiidae</taxon>
        <taxon>Plasmodium</taxon>
        <taxon>Plasmodium (Vinckeia)</taxon>
    </lineage>
</organism>
<dbReference type="VEuPathDB" id="PlasmoDB:PY03755"/>
<reference evidence="10" key="3">
    <citation type="submission" date="2014-05" db="EMBL/GenBank/DDBJ databases">
        <authorList>
            <person name="Aslett M.A."/>
            <person name="De Silva N."/>
        </authorList>
    </citation>
    <scope>NUCLEOTIDE SEQUENCE</scope>
    <source>
        <strain evidence="10">17X</strain>
    </source>
</reference>
<dbReference type="EC" id="3.6.4.13" evidence="9"/>
<dbReference type="InterPro" id="IPR014001">
    <property type="entry name" value="Helicase_ATP-bd"/>
</dbReference>
<evidence type="ECO:0000256" key="3">
    <source>
        <dbReference type="ARBA" id="ARBA00022806"/>
    </source>
</evidence>
<keyword evidence="5" id="KW-0175">Coiled coil</keyword>
<evidence type="ECO:0000259" key="7">
    <source>
        <dbReference type="PROSITE" id="PS51192"/>
    </source>
</evidence>
<dbReference type="VEuPathDB" id="PlasmoDB:PYYM_1219500"/>
<dbReference type="InterPro" id="IPR050079">
    <property type="entry name" value="DEAD_box_RNA_helicase"/>
</dbReference>
<feature type="compositionally biased region" description="Polar residues" evidence="6">
    <location>
        <begin position="711"/>
        <end position="720"/>
    </location>
</feature>
<dbReference type="InterPro" id="IPR001650">
    <property type="entry name" value="Helicase_C-like"/>
</dbReference>
<dbReference type="VEuPathDB" id="PlasmoDB:Py17XNL_001205066"/>
<evidence type="ECO:0000256" key="2">
    <source>
        <dbReference type="ARBA" id="ARBA00022801"/>
    </source>
</evidence>
<dbReference type="OMA" id="EFMMEIN"/>
<dbReference type="Gene3D" id="3.40.50.300">
    <property type="entry name" value="P-loop containing nucleotide triphosphate hydrolases"/>
    <property type="match status" value="2"/>
</dbReference>
<feature type="region of interest" description="Disordered" evidence="6">
    <location>
        <begin position="51"/>
        <end position="120"/>
    </location>
</feature>
<dbReference type="AlphaFoldDB" id="A0A077Y8A1"/>
<dbReference type="SMART" id="SM00487">
    <property type="entry name" value="DEXDc"/>
    <property type="match status" value="1"/>
</dbReference>
<dbReference type="GO" id="GO:0005829">
    <property type="term" value="C:cytosol"/>
    <property type="evidence" value="ECO:0007669"/>
    <property type="project" value="TreeGrafter"/>
</dbReference>
<dbReference type="SUPFAM" id="SSF52540">
    <property type="entry name" value="P-loop containing nucleoside triphosphate hydrolases"/>
    <property type="match status" value="1"/>
</dbReference>
<feature type="compositionally biased region" description="Acidic residues" evidence="6">
    <location>
        <begin position="1"/>
        <end position="18"/>
    </location>
</feature>
<keyword evidence="4" id="KW-0067">ATP-binding</keyword>
<dbReference type="PANTHER" id="PTHR47959">
    <property type="entry name" value="ATP-DEPENDENT RNA HELICASE RHLE-RELATED"/>
    <property type="match status" value="1"/>
</dbReference>
<evidence type="ECO:0000256" key="4">
    <source>
        <dbReference type="ARBA" id="ARBA00022840"/>
    </source>
</evidence>
<dbReference type="PANTHER" id="PTHR47959:SF1">
    <property type="entry name" value="ATP-DEPENDENT RNA HELICASE DBPA"/>
    <property type="match status" value="1"/>
</dbReference>
<evidence type="ECO:0000313" key="10">
    <source>
        <dbReference type="EMBL" id="VTZ80002.1"/>
    </source>
</evidence>
<dbReference type="InterPro" id="IPR011545">
    <property type="entry name" value="DEAD/DEAH_box_helicase_dom"/>
</dbReference>
<evidence type="ECO:0000256" key="1">
    <source>
        <dbReference type="ARBA" id="ARBA00022741"/>
    </source>
</evidence>
<dbReference type="Proteomes" id="UP000072874">
    <property type="component" value="Chromosome 12"/>
</dbReference>
<dbReference type="CDD" id="cd00268">
    <property type="entry name" value="DEADc"/>
    <property type="match status" value="1"/>
</dbReference>
<reference evidence="10" key="4">
    <citation type="submission" date="2019-05" db="EMBL/GenBank/DDBJ databases">
        <authorList>
            <consortium name="Pathogen Informatics"/>
        </authorList>
    </citation>
    <scope>NUCLEOTIDE SEQUENCE</scope>
    <source>
        <strain evidence="10">17X</strain>
    </source>
</reference>
<keyword evidence="1" id="KW-0547">Nucleotide-binding</keyword>
<keyword evidence="3 9" id="KW-0347">Helicase</keyword>
<reference evidence="9" key="2">
    <citation type="submission" date="2014-05" db="EMBL/GenBank/DDBJ databases">
        <authorList>
            <person name="Aslett A.Martin."/>
            <person name="De Silva Nishadi"/>
        </authorList>
    </citation>
    <scope>NUCLEOTIDE SEQUENCE</scope>
    <source>
        <strain evidence="9">YM</strain>
    </source>
</reference>
<feature type="coiled-coil region" evidence="5">
    <location>
        <begin position="121"/>
        <end position="148"/>
    </location>
</feature>
<dbReference type="Pfam" id="PF00271">
    <property type="entry name" value="Helicase_C"/>
    <property type="match status" value="1"/>
</dbReference>
<feature type="region of interest" description="Disordered" evidence="6">
    <location>
        <begin position="686"/>
        <end position="720"/>
    </location>
</feature>
<feature type="region of interest" description="Disordered" evidence="6">
    <location>
        <begin position="1"/>
        <end position="39"/>
    </location>
</feature>
<feature type="compositionally biased region" description="Basic and acidic residues" evidence="6">
    <location>
        <begin position="19"/>
        <end position="30"/>
    </location>
</feature>
<dbReference type="GO" id="GO:0003676">
    <property type="term" value="F:nucleic acid binding"/>
    <property type="evidence" value="ECO:0007669"/>
    <property type="project" value="InterPro"/>
</dbReference>
<dbReference type="GO" id="GO:0003724">
    <property type="term" value="F:RNA helicase activity"/>
    <property type="evidence" value="ECO:0007669"/>
    <property type="project" value="UniProtKB-EC"/>
</dbReference>
<accession>A0A077Y8A1</accession>
<dbReference type="GO" id="GO:0005524">
    <property type="term" value="F:ATP binding"/>
    <property type="evidence" value="ECO:0007669"/>
    <property type="project" value="UniProtKB-KW"/>
</dbReference>
<proteinExistence type="predicted"/>
<dbReference type="EMBL" id="LK934640">
    <property type="protein sequence ID" value="CDU19367.1"/>
    <property type="molecule type" value="Genomic_DNA"/>
</dbReference>
<dbReference type="KEGG" id="pyo:PY17X_1220100"/>
<evidence type="ECO:0000313" key="9">
    <source>
        <dbReference type="EMBL" id="CDU19367.1"/>
    </source>
</evidence>
<dbReference type="InterPro" id="IPR027417">
    <property type="entry name" value="P-loop_NTPase"/>
</dbReference>
<feature type="compositionally biased region" description="Basic and acidic residues" evidence="6">
    <location>
        <begin position="84"/>
        <end position="105"/>
    </location>
</feature>
<feature type="domain" description="Helicase ATP-binding" evidence="7">
    <location>
        <begin position="282"/>
        <end position="466"/>
    </location>
</feature>
<dbReference type="Proteomes" id="UP000072904">
    <property type="component" value="Chromosome 12"/>
</dbReference>
<evidence type="ECO:0000259" key="8">
    <source>
        <dbReference type="PROSITE" id="PS51194"/>
    </source>
</evidence>
<dbReference type="GO" id="GO:0016787">
    <property type="term" value="F:hydrolase activity"/>
    <property type="evidence" value="ECO:0007669"/>
    <property type="project" value="UniProtKB-KW"/>
</dbReference>
<reference evidence="11 12" key="1">
    <citation type="journal article" date="2014" name="BMC Biol.">
        <title>A comprehensive evaluation of rodent malaria parasite genomes and gene expression.</title>
        <authorList>
            <person name="Otto T.D."/>
            <person name="Bohme U."/>
            <person name="Jackson A.P."/>
            <person name="Hunt M."/>
            <person name="Franke-Fayard B."/>
            <person name="Hoeijmakers W.A."/>
            <person name="Religa A.A."/>
            <person name="Robertson L."/>
            <person name="Sanders M."/>
            <person name="Ogun S.A."/>
            <person name="Cunningham D."/>
            <person name="Erhart A."/>
            <person name="Billker O."/>
            <person name="Khan S.M."/>
            <person name="Stunnenberg H.G."/>
            <person name="Langhorne J."/>
            <person name="Holder A.A."/>
            <person name="Waters A.P."/>
            <person name="Newbold C.I."/>
            <person name="Pain A."/>
            <person name="Berriman M."/>
            <person name="Janse C.J."/>
        </authorList>
    </citation>
    <scope>NUCLEOTIDE SEQUENCE [LARGE SCALE GENOMIC DNA]</scope>
    <source>
        <strain evidence="10 11">17X</strain>
        <strain evidence="9 12">YM</strain>
    </source>
</reference>
<feature type="compositionally biased region" description="Basic and acidic residues" evidence="6">
    <location>
        <begin position="51"/>
        <end position="69"/>
    </location>
</feature>
<dbReference type="RefSeq" id="XP_723953.1">
    <property type="nucleotide sequence ID" value="XM_718860.1"/>
</dbReference>
<dbReference type="PROSITE" id="PS51194">
    <property type="entry name" value="HELICASE_CTER"/>
    <property type="match status" value="1"/>
</dbReference>
<keyword evidence="2 9" id="KW-0378">Hydrolase</keyword>
<dbReference type="EMBL" id="LM993666">
    <property type="protein sequence ID" value="VTZ80002.1"/>
    <property type="molecule type" value="Genomic_DNA"/>
</dbReference>
<dbReference type="GeneID" id="3789278"/>
<gene>
    <name evidence="10" type="ORF">PY17X_1220100</name>
    <name evidence="9" type="ORF">PYYM_1219500</name>
</gene>
<evidence type="ECO:0000256" key="6">
    <source>
        <dbReference type="SAM" id="MobiDB-lite"/>
    </source>
</evidence>
<dbReference type="OrthoDB" id="360161at2759"/>
<sequence>MMYNDKDEDNFFEEDDNYENNKNEKTHDANGQDEVDPLDEFMLEINKVIEEEKIKKEREENEFNNKEIGSEFGNSIDSYVKSPRKCEKGKNINDTDQKPPIDKKNNNNSNDVKNDNSLDDNDVTADIYEFLEKKNEELMNEKNKEKEHGKSFNNTKNYFVSAGTKDPQMEIKDYDSDFNDFLNDGNDKNKNDEIIICNVNYDEIELEEFKKDIFVTDESINSFTLEQSVEYKKKNNIKTIGFNVPKPIFSFLQLKNIIDKEVLENMYDLSISILSPAQSIVIPTFLSGRDFIANSRTGSGKTLAYIISLIIHLMNYKKESKKDAQKGGKKKISDPHALILTPTREICVQISEEINKISMNKLSSTLLFNGINFKNAYDDIHKGVDIIIANVKTLINFVNKKYLSLTNIKYVILDEFDKLFSNQFINSVISILNNIRTDSIRAFFSSTFSDSIHELIKPYLSKKHILIQVDDNNMLIDKKFYIVEESYKYKYLLHAIHQFSNNGQGFIFCNSKKNVLALYERLKKEIQLKHIKFDFIYGDMDQTDRLYKLDSLKNKRTQILISTGLMERGINVIDLNFVINYDCPRDLFVYIHRIGRCSRMNNKGYAVTFITPSEKKMAYLIYTHLKNAKETIDEELENFILRSNLDNHIEIKKLKRKMNNPNYDNPLKKVGPTNNNNAIISLGSMPFQASSSQKQNEKPPPKQVHMISPNDVLSSSSDEY</sequence>
<dbReference type="CDD" id="cd18787">
    <property type="entry name" value="SF2_C_DEAD"/>
    <property type="match status" value="1"/>
</dbReference>
<dbReference type="SMART" id="SM00490">
    <property type="entry name" value="HELICc"/>
    <property type="match status" value="1"/>
</dbReference>
<evidence type="ECO:0000313" key="12">
    <source>
        <dbReference type="Proteomes" id="UP000072904"/>
    </source>
</evidence>
<protein>
    <submittedName>
        <fullName evidence="10">ATP-dependent RNA helicase DDX42, putative</fullName>
    </submittedName>
    <submittedName>
        <fullName evidence="9">ATP-dependent RNA helicase, putative</fullName>
        <ecNumber evidence="9">3.6.4.13</ecNumber>
    </submittedName>
</protein>
<evidence type="ECO:0000256" key="5">
    <source>
        <dbReference type="SAM" id="Coils"/>
    </source>
</evidence>